<dbReference type="EMBL" id="SISK01000002">
    <property type="protein sequence ID" value="TBN42732.1"/>
    <property type="molecule type" value="Genomic_DNA"/>
</dbReference>
<evidence type="ECO:0000313" key="1">
    <source>
        <dbReference type="EMBL" id="TBN42732.1"/>
    </source>
</evidence>
<protein>
    <submittedName>
        <fullName evidence="1">Uncharacterized protein</fullName>
    </submittedName>
</protein>
<reference evidence="1 2" key="1">
    <citation type="submission" date="2019-02" db="EMBL/GenBank/DDBJ databases">
        <title>Paracoccus subflavus sp. nov., isolated from marine sediment of the Pacific Ocean.</title>
        <authorList>
            <person name="Zhang G."/>
        </authorList>
    </citation>
    <scope>NUCLEOTIDE SEQUENCE [LARGE SCALE GENOMIC DNA]</scope>
    <source>
        <strain evidence="1 2">GY0581</strain>
    </source>
</reference>
<dbReference type="Gene3D" id="3.10.129.10">
    <property type="entry name" value="Hotdog Thioesterase"/>
    <property type="match status" value="1"/>
</dbReference>
<dbReference type="PANTHER" id="PTHR28152">
    <property type="entry name" value="HYDROXYACYL-THIOESTER DEHYDRATASE TYPE 2, MITOCHONDRIAL"/>
    <property type="match status" value="1"/>
</dbReference>
<dbReference type="InterPro" id="IPR052741">
    <property type="entry name" value="Mitochondrial_HTD2"/>
</dbReference>
<evidence type="ECO:0000313" key="2">
    <source>
        <dbReference type="Proteomes" id="UP000293520"/>
    </source>
</evidence>
<sequence>MKRDSRIERIEEKSGSTGALIFISVRHEYSMDGRACLSERQDLVYRADPVPGEAPPAYPPKPDLGPPVAALPLVSDPVRLFRFSAMTFNGHRILYDADYARQVEG</sequence>
<organism evidence="1 2">
    <name type="scientific">Paracoccus subflavus</name>
    <dbReference type="NCBI Taxonomy" id="2528244"/>
    <lineage>
        <taxon>Bacteria</taxon>
        <taxon>Pseudomonadati</taxon>
        <taxon>Pseudomonadota</taxon>
        <taxon>Alphaproteobacteria</taxon>
        <taxon>Rhodobacterales</taxon>
        <taxon>Paracoccaceae</taxon>
        <taxon>Paracoccus</taxon>
    </lineage>
</organism>
<name>A0A4Q9G9A6_9RHOB</name>
<dbReference type="GO" id="GO:0019171">
    <property type="term" value="F:(3R)-hydroxyacyl-[acyl-carrier-protein] dehydratase activity"/>
    <property type="evidence" value="ECO:0007669"/>
    <property type="project" value="TreeGrafter"/>
</dbReference>
<dbReference type="OrthoDB" id="7183822at2"/>
<dbReference type="AlphaFoldDB" id="A0A4Q9G9A6"/>
<dbReference type="RefSeq" id="WP_130990157.1">
    <property type="nucleotide sequence ID" value="NZ_SISK01000002.1"/>
</dbReference>
<keyword evidence="2" id="KW-1185">Reference proteome</keyword>
<accession>A0A4Q9G9A6</accession>
<dbReference type="PANTHER" id="PTHR28152:SF1">
    <property type="entry name" value="HYDROXYACYL-THIOESTER DEHYDRATASE TYPE 2, MITOCHONDRIAL"/>
    <property type="match status" value="1"/>
</dbReference>
<proteinExistence type="predicted"/>
<dbReference type="Proteomes" id="UP000293520">
    <property type="component" value="Unassembled WGS sequence"/>
</dbReference>
<gene>
    <name evidence="1" type="ORF">EYE42_04750</name>
</gene>
<comment type="caution">
    <text evidence="1">The sequence shown here is derived from an EMBL/GenBank/DDBJ whole genome shotgun (WGS) entry which is preliminary data.</text>
</comment>